<dbReference type="PANTHER" id="PTHR34582:SF6">
    <property type="entry name" value="UPF0702 TRANSMEMBRANE PROTEIN YCAP"/>
    <property type="match status" value="1"/>
</dbReference>
<accession>A0A934SCW6</accession>
<sequence>MDQNIIPFDLHRMFLGEQPLLFYAEILVRTLIIYIYTLLMIRWIGGRGIAQLSMVEFVLVIALGSAVGDAMFYPEVPLLVAMLVITVVISANKLLDLLLLRSDRAKDLIDGRPVELVRDGRLVHEGLNACDMGPAEIRGLLREAGIRNLGQVQHAYLESSGKLSIFRRPHARPGLPLLPPDGVFPSQDRPAPLRDPALAPGGLACCLTCGATARAATVLPDGVCEFCSSTQWIAPAKEEREPE</sequence>
<dbReference type="AlphaFoldDB" id="A0A934SCW6"/>
<dbReference type="Gene3D" id="3.30.240.20">
    <property type="entry name" value="bsu07140 like domains"/>
    <property type="match status" value="1"/>
</dbReference>
<comment type="subcellular location">
    <subcellularLocation>
        <location evidence="1">Cell membrane</location>
        <topology evidence="1">Multi-pass membrane protein</topology>
    </subcellularLocation>
</comment>
<comment type="similarity">
    <text evidence="2">Belongs to the UPF0702 family.</text>
</comment>
<dbReference type="InterPro" id="IPR007353">
    <property type="entry name" value="DUF421"/>
</dbReference>
<dbReference type="RefSeq" id="WP_200683858.1">
    <property type="nucleotide sequence ID" value="NZ_JAEPRQ010000001.1"/>
</dbReference>
<dbReference type="PANTHER" id="PTHR34582">
    <property type="entry name" value="UPF0702 TRANSMEMBRANE PROTEIN YCAP"/>
    <property type="match status" value="1"/>
</dbReference>
<comment type="caution">
    <text evidence="9">The sequence shown here is derived from an EMBL/GenBank/DDBJ whole genome shotgun (WGS) entry which is preliminary data.</text>
</comment>
<dbReference type="InterPro" id="IPR023090">
    <property type="entry name" value="UPF0702_alpha/beta_dom_sf"/>
</dbReference>
<gene>
    <name evidence="9" type="ORF">JJJ17_03665</name>
</gene>
<evidence type="ECO:0000313" key="9">
    <source>
        <dbReference type="EMBL" id="MBK4215019.1"/>
    </source>
</evidence>
<feature type="domain" description="YetF C-terminal" evidence="8">
    <location>
        <begin position="101"/>
        <end position="171"/>
    </location>
</feature>
<feature type="transmembrane region" description="Helical" evidence="7">
    <location>
        <begin position="20"/>
        <end position="41"/>
    </location>
</feature>
<dbReference type="EMBL" id="JAEPRQ010000001">
    <property type="protein sequence ID" value="MBK4215019.1"/>
    <property type="molecule type" value="Genomic_DNA"/>
</dbReference>
<keyword evidence="5 7" id="KW-1133">Transmembrane helix</keyword>
<evidence type="ECO:0000256" key="6">
    <source>
        <dbReference type="ARBA" id="ARBA00023136"/>
    </source>
</evidence>
<evidence type="ECO:0000313" key="10">
    <source>
        <dbReference type="Proteomes" id="UP000640485"/>
    </source>
</evidence>
<dbReference type="GO" id="GO:0005886">
    <property type="term" value="C:plasma membrane"/>
    <property type="evidence" value="ECO:0007669"/>
    <property type="project" value="UniProtKB-SubCell"/>
</dbReference>
<protein>
    <submittedName>
        <fullName evidence="9">DUF421 domain-containing protein</fullName>
    </submittedName>
</protein>
<evidence type="ECO:0000256" key="5">
    <source>
        <dbReference type="ARBA" id="ARBA00022989"/>
    </source>
</evidence>
<keyword evidence="4 7" id="KW-0812">Transmembrane</keyword>
<proteinExistence type="inferred from homology"/>
<dbReference type="Proteomes" id="UP000640485">
    <property type="component" value="Unassembled WGS sequence"/>
</dbReference>
<evidence type="ECO:0000256" key="7">
    <source>
        <dbReference type="SAM" id="Phobius"/>
    </source>
</evidence>
<keyword evidence="10" id="KW-1185">Reference proteome</keyword>
<evidence type="ECO:0000259" key="8">
    <source>
        <dbReference type="Pfam" id="PF04239"/>
    </source>
</evidence>
<evidence type="ECO:0000256" key="2">
    <source>
        <dbReference type="ARBA" id="ARBA00006448"/>
    </source>
</evidence>
<keyword evidence="6 7" id="KW-0472">Membrane</keyword>
<evidence type="ECO:0000256" key="3">
    <source>
        <dbReference type="ARBA" id="ARBA00022475"/>
    </source>
</evidence>
<reference evidence="9" key="1">
    <citation type="submission" date="2021-01" db="EMBL/GenBank/DDBJ databases">
        <title>Paracoccus amoyensis sp. nov., isolated from the surface seawater along the coast of Xiamen Island, China.</title>
        <authorList>
            <person name="Lyu L."/>
        </authorList>
    </citation>
    <scope>NUCLEOTIDE SEQUENCE</scope>
    <source>
        <strain evidence="9">MJ17</strain>
    </source>
</reference>
<feature type="transmembrane region" description="Helical" evidence="7">
    <location>
        <begin position="53"/>
        <end position="73"/>
    </location>
</feature>
<keyword evidence="3" id="KW-1003">Cell membrane</keyword>
<evidence type="ECO:0000256" key="1">
    <source>
        <dbReference type="ARBA" id="ARBA00004651"/>
    </source>
</evidence>
<name>A0A934SCW6_9RHOB</name>
<organism evidence="9 10">
    <name type="scientific">Paracoccus caeni</name>
    <dbReference type="NCBI Taxonomy" id="657651"/>
    <lineage>
        <taxon>Bacteria</taxon>
        <taxon>Pseudomonadati</taxon>
        <taxon>Pseudomonadota</taxon>
        <taxon>Alphaproteobacteria</taxon>
        <taxon>Rhodobacterales</taxon>
        <taxon>Paracoccaceae</taxon>
        <taxon>Paracoccus</taxon>
    </lineage>
</organism>
<evidence type="ECO:0000256" key="4">
    <source>
        <dbReference type="ARBA" id="ARBA00022692"/>
    </source>
</evidence>
<feature type="transmembrane region" description="Helical" evidence="7">
    <location>
        <begin position="79"/>
        <end position="100"/>
    </location>
</feature>
<dbReference type="Pfam" id="PF04239">
    <property type="entry name" value="DUF421"/>
    <property type="match status" value="1"/>
</dbReference>